<dbReference type="GO" id="GO:0004049">
    <property type="term" value="F:anthranilate synthase activity"/>
    <property type="evidence" value="ECO:0007669"/>
    <property type="project" value="TreeGrafter"/>
</dbReference>
<evidence type="ECO:0000313" key="3">
    <source>
        <dbReference type="EMBL" id="HHS62658.1"/>
    </source>
</evidence>
<dbReference type="PANTHER" id="PTHR43418:SF4">
    <property type="entry name" value="MULTIFUNCTIONAL TRYPTOPHAN BIOSYNTHESIS PROTEIN"/>
    <property type="match status" value="1"/>
</dbReference>
<gene>
    <name evidence="3" type="ORF">ENV70_03445</name>
</gene>
<dbReference type="AlphaFoldDB" id="A0A7C6AFP9"/>
<dbReference type="SUPFAM" id="SSF52317">
    <property type="entry name" value="Class I glutamine amidotransferase-like"/>
    <property type="match status" value="1"/>
</dbReference>
<sequence>MILLIDNYDSFVYNLAQYLGAMGEDLNIFRNDEITIKGIKRMKPDYIVISPGPKTPKEAGMTCEIIEYFANKIPILGVCLGHQAIAEVFGGRIIRADRVVHGKVSLIYHNRKTIFQKIENPFYATRYHSLIVERESLPECLEISAWTIDGIIMGIRHKNYRIEGVQFHPESILTKAGKKILKNFLNNYKIT</sequence>
<evidence type="ECO:0000259" key="2">
    <source>
        <dbReference type="Pfam" id="PF00117"/>
    </source>
</evidence>
<comment type="caution">
    <text evidence="3">The sequence shown here is derived from an EMBL/GenBank/DDBJ whole genome shotgun (WGS) entry which is preliminary data.</text>
</comment>
<dbReference type="GO" id="GO:0000162">
    <property type="term" value="P:L-tryptophan biosynthetic process"/>
    <property type="evidence" value="ECO:0007669"/>
    <property type="project" value="TreeGrafter"/>
</dbReference>
<dbReference type="Gene3D" id="3.40.50.880">
    <property type="match status" value="1"/>
</dbReference>
<dbReference type="GO" id="GO:0005829">
    <property type="term" value="C:cytosol"/>
    <property type="evidence" value="ECO:0007669"/>
    <property type="project" value="TreeGrafter"/>
</dbReference>
<organism evidence="3">
    <name type="scientific">candidate division WOR-3 bacterium</name>
    <dbReference type="NCBI Taxonomy" id="2052148"/>
    <lineage>
        <taxon>Bacteria</taxon>
        <taxon>Bacteria division WOR-3</taxon>
    </lineage>
</organism>
<dbReference type="InterPro" id="IPR029062">
    <property type="entry name" value="Class_I_gatase-like"/>
</dbReference>
<dbReference type="FunFam" id="3.40.50.880:FF:000003">
    <property type="entry name" value="Anthranilate synthase component II"/>
    <property type="match status" value="1"/>
</dbReference>
<protein>
    <submittedName>
        <fullName evidence="3">Aminodeoxychorismate/anthranilate synthase component II</fullName>
    </submittedName>
</protein>
<dbReference type="CDD" id="cd01743">
    <property type="entry name" value="GATase1_Anthranilate_Synthase"/>
    <property type="match status" value="1"/>
</dbReference>
<dbReference type="Pfam" id="PF00117">
    <property type="entry name" value="GATase"/>
    <property type="match status" value="1"/>
</dbReference>
<dbReference type="InterPro" id="IPR017926">
    <property type="entry name" value="GATASE"/>
</dbReference>
<dbReference type="InterPro" id="IPR006221">
    <property type="entry name" value="TrpG/PapA_dom"/>
</dbReference>
<proteinExistence type="predicted"/>
<dbReference type="PROSITE" id="PS51273">
    <property type="entry name" value="GATASE_TYPE_1"/>
    <property type="match status" value="1"/>
</dbReference>
<dbReference type="PRINTS" id="PR00099">
    <property type="entry name" value="CPSGATASE"/>
</dbReference>
<keyword evidence="1" id="KW-0315">Glutamine amidotransferase</keyword>
<dbReference type="EMBL" id="DTHJ01000071">
    <property type="protein sequence ID" value="HHS62658.1"/>
    <property type="molecule type" value="Genomic_DNA"/>
</dbReference>
<dbReference type="InterPro" id="IPR050472">
    <property type="entry name" value="Anth_synth/Amidotransfase"/>
</dbReference>
<feature type="domain" description="Glutamine amidotransferase" evidence="2">
    <location>
        <begin position="3"/>
        <end position="185"/>
    </location>
</feature>
<accession>A0A7C6AFP9</accession>
<dbReference type="PANTHER" id="PTHR43418">
    <property type="entry name" value="MULTIFUNCTIONAL TRYPTOPHAN BIOSYNTHESIS PROTEIN-RELATED"/>
    <property type="match status" value="1"/>
</dbReference>
<dbReference type="NCBIfam" id="TIGR00566">
    <property type="entry name" value="trpG_papA"/>
    <property type="match status" value="1"/>
</dbReference>
<reference evidence="3" key="1">
    <citation type="journal article" date="2020" name="mSystems">
        <title>Genome- and Community-Level Interaction Insights into Carbon Utilization and Element Cycling Functions of Hydrothermarchaeota in Hydrothermal Sediment.</title>
        <authorList>
            <person name="Zhou Z."/>
            <person name="Liu Y."/>
            <person name="Xu W."/>
            <person name="Pan J."/>
            <person name="Luo Z.H."/>
            <person name="Li M."/>
        </authorList>
    </citation>
    <scope>NUCLEOTIDE SEQUENCE [LARGE SCALE GENOMIC DNA]</scope>
    <source>
        <strain evidence="3">SpSt-783</strain>
    </source>
</reference>
<name>A0A7C6AFP9_UNCW3</name>
<dbReference type="PRINTS" id="PR00097">
    <property type="entry name" value="ANTSNTHASEII"/>
</dbReference>
<evidence type="ECO:0000256" key="1">
    <source>
        <dbReference type="ARBA" id="ARBA00022962"/>
    </source>
</evidence>
<dbReference type="PRINTS" id="PR00096">
    <property type="entry name" value="GATASE"/>
</dbReference>